<evidence type="ECO:0000313" key="1">
    <source>
        <dbReference type="EMBL" id="SDD51646.1"/>
    </source>
</evidence>
<gene>
    <name evidence="1" type="ORF">SAMN04488239_10828</name>
</gene>
<proteinExistence type="predicted"/>
<organism evidence="1 2">
    <name type="scientific">Ruegeria marina</name>
    <dbReference type="NCBI Taxonomy" id="639004"/>
    <lineage>
        <taxon>Bacteria</taxon>
        <taxon>Pseudomonadati</taxon>
        <taxon>Pseudomonadota</taxon>
        <taxon>Alphaproteobacteria</taxon>
        <taxon>Rhodobacterales</taxon>
        <taxon>Roseobacteraceae</taxon>
        <taxon>Ruegeria</taxon>
    </lineage>
</organism>
<dbReference type="EMBL" id="FMZV01000008">
    <property type="protein sequence ID" value="SDD51646.1"/>
    <property type="molecule type" value="Genomic_DNA"/>
</dbReference>
<protein>
    <submittedName>
        <fullName evidence="1">Uncharacterized protein</fullName>
    </submittedName>
</protein>
<sequence length="65" mass="6931">MASVYCHDRQLARFAGMAVACATGVWTGVSPPDFLPDPALLVFQTAREADVLGYYGLAGVMHEEG</sequence>
<name>A0A1G6VFN3_9RHOB</name>
<dbReference type="STRING" id="639004.SAMN04488239_10828"/>
<dbReference type="OrthoDB" id="7863719at2"/>
<dbReference type="RefSeq" id="WP_093031845.1">
    <property type="nucleotide sequence ID" value="NZ_FMZV01000008.1"/>
</dbReference>
<reference evidence="2" key="1">
    <citation type="submission" date="2016-10" db="EMBL/GenBank/DDBJ databases">
        <authorList>
            <person name="Varghese N."/>
            <person name="Submissions S."/>
        </authorList>
    </citation>
    <scope>NUCLEOTIDE SEQUENCE [LARGE SCALE GENOMIC DNA]</scope>
    <source>
        <strain evidence="2">CGMCC 1.9108</strain>
    </source>
</reference>
<dbReference type="Proteomes" id="UP000199628">
    <property type="component" value="Unassembled WGS sequence"/>
</dbReference>
<evidence type="ECO:0000313" key="2">
    <source>
        <dbReference type="Proteomes" id="UP000199628"/>
    </source>
</evidence>
<accession>A0A1G6VFN3</accession>
<dbReference type="AlphaFoldDB" id="A0A1G6VFN3"/>
<keyword evidence="2" id="KW-1185">Reference proteome</keyword>